<evidence type="ECO:0000256" key="3">
    <source>
        <dbReference type="ARBA" id="ARBA00023163"/>
    </source>
</evidence>
<keyword evidence="3" id="KW-0804">Transcription</keyword>
<feature type="region of interest" description="Disordered" evidence="5">
    <location>
        <begin position="139"/>
        <end position="177"/>
    </location>
</feature>
<evidence type="ECO:0000259" key="6">
    <source>
        <dbReference type="PROSITE" id="PS50888"/>
    </source>
</evidence>
<comment type="caution">
    <text evidence="7">The sequence shown here is derived from an EMBL/GenBank/DDBJ whole genome shotgun (WGS) entry which is preliminary data.</text>
</comment>
<dbReference type="InterPro" id="IPR044273">
    <property type="entry name" value="PIF3-like"/>
</dbReference>
<dbReference type="GO" id="GO:0003700">
    <property type="term" value="F:DNA-binding transcription factor activity"/>
    <property type="evidence" value="ECO:0007669"/>
    <property type="project" value="InterPro"/>
</dbReference>
<sequence length="535" mass="57546">MPLFELFRLAKGKLGPPQEKPTSSTAGGSSPMVCKPGNDFAELKLENGQIVLQGQTNLPVYKNIFAPSGISMNQEDDMVPFSHYPISGSLNSSDYIPDSLTQLPGVVVNQSSEGNNLGSVLKFDHGPFCGDSLFGSLQSGNGLEEGTRARTSSGMRLHPPPSSSSLPMESQEPSSNNTSAMVNFPYFSRPIAAPRGKVRSHNKTAALDLLHKESARGTDEDAAAVYVTNTCNTKPIGSPSALGKGQALPRTISAPQKGIAFKAVPDGKSSKQPISVKKSGAVVIQGEDALKEDKQSWQPSRTAKGGPSDVSSSICSGNDVGGACDDMKHIFKRKYHEAEDSEGCSDDVEEELVSAKRQTAGGDIPRRNRAAEVHNLSERRRRDRINEKMHTLQELIPSCNKVDKASMLDEAIEYIKTLKLQLQMVTMGTGMCMMPTMPSTGMQNMEHMPHYPYLGMGMIPAMHAMASSMYGLCGPGFTLPMACTPPGPNSASGVPLPVGNQDLTMVSNDKRSVQNTTCLTEKQQNSQMGHRAQRR</sequence>
<reference evidence="7 8" key="1">
    <citation type="journal article" date="2023" name="Hortic Res">
        <title>Pangenome of water caltrop reveals structural variations and asymmetric subgenome divergence after allopolyploidization.</title>
        <authorList>
            <person name="Zhang X."/>
            <person name="Chen Y."/>
            <person name="Wang L."/>
            <person name="Yuan Y."/>
            <person name="Fang M."/>
            <person name="Shi L."/>
            <person name="Lu R."/>
            <person name="Comes H.P."/>
            <person name="Ma Y."/>
            <person name="Chen Y."/>
            <person name="Huang G."/>
            <person name="Zhou Y."/>
            <person name="Zheng Z."/>
            <person name="Qiu Y."/>
        </authorList>
    </citation>
    <scope>NUCLEOTIDE SEQUENCE [LARGE SCALE GENOMIC DNA]</scope>
    <source>
        <strain evidence="7">F231</strain>
    </source>
</reference>
<comment type="subcellular location">
    <subcellularLocation>
        <location evidence="1">Nucleus</location>
    </subcellularLocation>
</comment>
<keyword evidence="2" id="KW-0805">Transcription regulation</keyword>
<dbReference type="InterPro" id="IPR036638">
    <property type="entry name" value="HLH_DNA-bd_sf"/>
</dbReference>
<keyword evidence="4" id="KW-0539">Nucleus</keyword>
<organism evidence="7 8">
    <name type="scientific">Trapa natans</name>
    <name type="common">Water chestnut</name>
    <dbReference type="NCBI Taxonomy" id="22666"/>
    <lineage>
        <taxon>Eukaryota</taxon>
        <taxon>Viridiplantae</taxon>
        <taxon>Streptophyta</taxon>
        <taxon>Embryophyta</taxon>
        <taxon>Tracheophyta</taxon>
        <taxon>Spermatophyta</taxon>
        <taxon>Magnoliopsida</taxon>
        <taxon>eudicotyledons</taxon>
        <taxon>Gunneridae</taxon>
        <taxon>Pentapetalae</taxon>
        <taxon>rosids</taxon>
        <taxon>malvids</taxon>
        <taxon>Myrtales</taxon>
        <taxon>Lythraceae</taxon>
        <taxon>Trapa</taxon>
    </lineage>
</organism>
<feature type="compositionally biased region" description="Low complexity" evidence="5">
    <location>
        <begin position="163"/>
        <end position="175"/>
    </location>
</feature>
<name>A0AAN7RAA9_TRANT</name>
<evidence type="ECO:0000313" key="8">
    <source>
        <dbReference type="Proteomes" id="UP001346149"/>
    </source>
</evidence>
<dbReference type="GO" id="GO:0010017">
    <property type="term" value="P:red or far-red light signaling pathway"/>
    <property type="evidence" value="ECO:0007669"/>
    <property type="project" value="UniProtKB-ARBA"/>
</dbReference>
<dbReference type="GO" id="GO:0046983">
    <property type="term" value="F:protein dimerization activity"/>
    <property type="evidence" value="ECO:0007669"/>
    <property type="project" value="InterPro"/>
</dbReference>
<dbReference type="InterPro" id="IPR011598">
    <property type="entry name" value="bHLH_dom"/>
</dbReference>
<evidence type="ECO:0000256" key="2">
    <source>
        <dbReference type="ARBA" id="ARBA00023015"/>
    </source>
</evidence>
<proteinExistence type="predicted"/>
<evidence type="ECO:0000256" key="5">
    <source>
        <dbReference type="SAM" id="MobiDB-lite"/>
    </source>
</evidence>
<dbReference type="EMBL" id="JAXQNO010000007">
    <property type="protein sequence ID" value="KAK4794060.1"/>
    <property type="molecule type" value="Genomic_DNA"/>
</dbReference>
<dbReference type="Proteomes" id="UP001346149">
    <property type="component" value="Unassembled WGS sequence"/>
</dbReference>
<dbReference type="GO" id="GO:0005634">
    <property type="term" value="C:nucleus"/>
    <property type="evidence" value="ECO:0007669"/>
    <property type="project" value="UniProtKB-SubCell"/>
</dbReference>
<protein>
    <recommendedName>
        <fullName evidence="6">BHLH domain-containing protein</fullName>
    </recommendedName>
</protein>
<dbReference type="SMART" id="SM00353">
    <property type="entry name" value="HLH"/>
    <property type="match status" value="1"/>
</dbReference>
<dbReference type="SUPFAM" id="SSF47459">
    <property type="entry name" value="HLH, helix-loop-helix DNA-binding domain"/>
    <property type="match status" value="1"/>
</dbReference>
<dbReference type="Gene3D" id="4.10.280.10">
    <property type="entry name" value="Helix-loop-helix DNA-binding domain"/>
    <property type="match status" value="1"/>
</dbReference>
<feature type="region of interest" description="Disordered" evidence="5">
    <location>
        <begin position="13"/>
        <end position="33"/>
    </location>
</feature>
<keyword evidence="8" id="KW-1185">Reference proteome</keyword>
<evidence type="ECO:0000313" key="7">
    <source>
        <dbReference type="EMBL" id="KAK4794060.1"/>
    </source>
</evidence>
<dbReference type="AlphaFoldDB" id="A0AAN7RAA9"/>
<dbReference type="InterPro" id="IPR047265">
    <property type="entry name" value="PIF1-like_bHLH"/>
</dbReference>
<dbReference type="FunFam" id="4.10.280.10:FF:000004">
    <property type="entry name" value="Basic helix-loop-helix transcription factor"/>
    <property type="match status" value="1"/>
</dbReference>
<dbReference type="Pfam" id="PF00010">
    <property type="entry name" value="HLH"/>
    <property type="match status" value="1"/>
</dbReference>
<feature type="domain" description="BHLH" evidence="6">
    <location>
        <begin position="369"/>
        <end position="418"/>
    </location>
</feature>
<evidence type="ECO:0000256" key="4">
    <source>
        <dbReference type="ARBA" id="ARBA00023242"/>
    </source>
</evidence>
<accession>A0AAN7RAA9</accession>
<dbReference type="CDD" id="cd11445">
    <property type="entry name" value="bHLH_AtPIF_like"/>
    <property type="match status" value="1"/>
</dbReference>
<feature type="region of interest" description="Disordered" evidence="5">
    <location>
        <begin position="288"/>
        <end position="314"/>
    </location>
</feature>
<dbReference type="PANTHER" id="PTHR46807">
    <property type="entry name" value="TRANSCRIPTION FACTOR PIF3"/>
    <property type="match status" value="1"/>
</dbReference>
<evidence type="ECO:0000256" key="1">
    <source>
        <dbReference type="ARBA" id="ARBA00004123"/>
    </source>
</evidence>
<dbReference type="PANTHER" id="PTHR46807:SF1">
    <property type="entry name" value="TRANSCRIPTION FACTOR PIF3"/>
    <property type="match status" value="1"/>
</dbReference>
<gene>
    <name evidence="7" type="ORF">SAY86_012054</name>
</gene>
<dbReference type="PROSITE" id="PS50888">
    <property type="entry name" value="BHLH"/>
    <property type="match status" value="1"/>
</dbReference>